<dbReference type="RefSeq" id="WP_091175107.1">
    <property type="nucleotide sequence ID" value="NZ_CP071878.2"/>
</dbReference>
<dbReference type="AlphaFoldDB" id="A0A1G8KTZ6"/>
<proteinExistence type="predicted"/>
<accession>A0A1G8KTZ6</accession>
<dbReference type="EMBL" id="FNCG01000021">
    <property type="protein sequence ID" value="SDI46843.1"/>
    <property type="molecule type" value="Genomic_DNA"/>
</dbReference>
<protein>
    <submittedName>
        <fullName evidence="1">Uncharacterized protein</fullName>
    </submittedName>
</protein>
<evidence type="ECO:0000313" key="2">
    <source>
        <dbReference type="Proteomes" id="UP000199705"/>
    </source>
</evidence>
<organism evidence="1 2">
    <name type="scientific">Mucilaginibacter gossypii</name>
    <dbReference type="NCBI Taxonomy" id="551996"/>
    <lineage>
        <taxon>Bacteria</taxon>
        <taxon>Pseudomonadati</taxon>
        <taxon>Bacteroidota</taxon>
        <taxon>Sphingobacteriia</taxon>
        <taxon>Sphingobacteriales</taxon>
        <taxon>Sphingobacteriaceae</taxon>
        <taxon>Mucilaginibacter</taxon>
    </lineage>
</organism>
<gene>
    <name evidence="1" type="ORF">SAMN05192573_12173</name>
</gene>
<sequence length="120" mass="13513">MKKLLGYVLVVIGLIALLDACHIGGRHTVISENADGRVRRIEYWGHVYFTADSTGISRISPNGKVKYKNNDFEISAESDYNGRITYQFNDGEKKKELDNNEKSSLASAVRDMMKIGHYAK</sequence>
<evidence type="ECO:0000313" key="1">
    <source>
        <dbReference type="EMBL" id="SDI46843.1"/>
    </source>
</evidence>
<reference evidence="2" key="1">
    <citation type="submission" date="2016-10" db="EMBL/GenBank/DDBJ databases">
        <authorList>
            <person name="Varghese N."/>
            <person name="Submissions S."/>
        </authorList>
    </citation>
    <scope>NUCLEOTIDE SEQUENCE [LARGE SCALE GENOMIC DNA]</scope>
    <source>
        <strain evidence="2">Gh-67</strain>
    </source>
</reference>
<dbReference type="Proteomes" id="UP000199705">
    <property type="component" value="Unassembled WGS sequence"/>
</dbReference>
<keyword evidence="2" id="KW-1185">Reference proteome</keyword>
<name>A0A1G8KTZ6_9SPHI</name>